<evidence type="ECO:0000313" key="2">
    <source>
        <dbReference type="EMBL" id="KDR86191.1"/>
    </source>
</evidence>
<proteinExistence type="predicted"/>
<name>A0A067TSM5_GALM3</name>
<evidence type="ECO:0000313" key="3">
    <source>
        <dbReference type="Proteomes" id="UP000027222"/>
    </source>
</evidence>
<dbReference type="STRING" id="685588.A0A067TSM5"/>
<dbReference type="HOGENOM" id="CLU_1547685_0_0_1"/>
<feature type="compositionally biased region" description="Polar residues" evidence="1">
    <location>
        <begin position="57"/>
        <end position="88"/>
    </location>
</feature>
<protein>
    <submittedName>
        <fullName evidence="2">Uncharacterized protein</fullName>
    </submittedName>
</protein>
<dbReference type="AlphaFoldDB" id="A0A067TSM5"/>
<organism evidence="2 3">
    <name type="scientific">Galerina marginata (strain CBS 339.88)</name>
    <dbReference type="NCBI Taxonomy" id="685588"/>
    <lineage>
        <taxon>Eukaryota</taxon>
        <taxon>Fungi</taxon>
        <taxon>Dikarya</taxon>
        <taxon>Basidiomycota</taxon>
        <taxon>Agaricomycotina</taxon>
        <taxon>Agaricomycetes</taxon>
        <taxon>Agaricomycetidae</taxon>
        <taxon>Agaricales</taxon>
        <taxon>Agaricineae</taxon>
        <taxon>Strophariaceae</taxon>
        <taxon>Galerina</taxon>
    </lineage>
</organism>
<keyword evidence="3" id="KW-1185">Reference proteome</keyword>
<sequence>MIDSEPAILFISGIGHTQEWERQVAFIGMAFVHDELHAQLSGDSLSYTTRPASRTVSATHGFSSFQSQSTRTPQRKTTSNPSSPSDGMSLQALDRVPIYDARSISFNPTTDWPKLANILPPFRGEVPRGSLVVVAYTCNTYFSTQNEWNLSTNVQFVVVLGTP</sequence>
<feature type="region of interest" description="Disordered" evidence="1">
    <location>
        <begin position="57"/>
        <end position="89"/>
    </location>
</feature>
<dbReference type="EMBL" id="KL142367">
    <property type="protein sequence ID" value="KDR86191.1"/>
    <property type="molecule type" value="Genomic_DNA"/>
</dbReference>
<dbReference type="Proteomes" id="UP000027222">
    <property type="component" value="Unassembled WGS sequence"/>
</dbReference>
<reference evidence="3" key="1">
    <citation type="journal article" date="2014" name="Proc. Natl. Acad. Sci. U.S.A.">
        <title>Extensive sampling of basidiomycete genomes demonstrates inadequacy of the white-rot/brown-rot paradigm for wood decay fungi.</title>
        <authorList>
            <person name="Riley R."/>
            <person name="Salamov A.A."/>
            <person name="Brown D.W."/>
            <person name="Nagy L.G."/>
            <person name="Floudas D."/>
            <person name="Held B.W."/>
            <person name="Levasseur A."/>
            <person name="Lombard V."/>
            <person name="Morin E."/>
            <person name="Otillar R."/>
            <person name="Lindquist E.A."/>
            <person name="Sun H."/>
            <person name="LaButti K.M."/>
            <person name="Schmutz J."/>
            <person name="Jabbour D."/>
            <person name="Luo H."/>
            <person name="Baker S.E."/>
            <person name="Pisabarro A.G."/>
            <person name="Walton J.D."/>
            <person name="Blanchette R.A."/>
            <person name="Henrissat B."/>
            <person name="Martin F."/>
            <person name="Cullen D."/>
            <person name="Hibbett D.S."/>
            <person name="Grigoriev I.V."/>
        </authorList>
    </citation>
    <scope>NUCLEOTIDE SEQUENCE [LARGE SCALE GENOMIC DNA]</scope>
    <source>
        <strain evidence="3">CBS 339.88</strain>
    </source>
</reference>
<dbReference type="OrthoDB" id="3067694at2759"/>
<accession>A0A067TSM5</accession>
<gene>
    <name evidence="2" type="ORF">GALMADRAFT_219158</name>
</gene>
<evidence type="ECO:0000256" key="1">
    <source>
        <dbReference type="SAM" id="MobiDB-lite"/>
    </source>
</evidence>